<name>A0ABT0C585_9BACT</name>
<reference evidence="2 3" key="1">
    <citation type="submission" date="2022-03" db="EMBL/GenBank/DDBJ databases">
        <title>Parabacteroides sp. nov. isolated from swine feces.</title>
        <authorList>
            <person name="Bak J.E."/>
        </authorList>
    </citation>
    <scope>NUCLEOTIDE SEQUENCE [LARGE SCALE GENOMIC DNA]</scope>
    <source>
        <strain evidence="2 3">AGMB00274</strain>
    </source>
</reference>
<gene>
    <name evidence="2" type="ORF">MUN53_16360</name>
</gene>
<dbReference type="EMBL" id="JAKZMM010000058">
    <property type="protein sequence ID" value="MCJ2382162.1"/>
    <property type="molecule type" value="Genomic_DNA"/>
</dbReference>
<dbReference type="Proteomes" id="UP001165444">
    <property type="component" value="Unassembled WGS sequence"/>
</dbReference>
<dbReference type="InterPro" id="IPR003959">
    <property type="entry name" value="ATPase_AAA_core"/>
</dbReference>
<evidence type="ECO:0000259" key="1">
    <source>
        <dbReference type="Pfam" id="PF13304"/>
    </source>
</evidence>
<evidence type="ECO:0000313" key="3">
    <source>
        <dbReference type="Proteomes" id="UP001165444"/>
    </source>
</evidence>
<accession>A0ABT0C585</accession>
<dbReference type="RefSeq" id="WP_243326485.1">
    <property type="nucleotide sequence ID" value="NZ_JAKZMM010000058.1"/>
</dbReference>
<proteinExistence type="predicted"/>
<dbReference type="Pfam" id="PF13304">
    <property type="entry name" value="AAA_21"/>
    <property type="match status" value="1"/>
</dbReference>
<keyword evidence="3" id="KW-1185">Reference proteome</keyword>
<evidence type="ECO:0000313" key="2">
    <source>
        <dbReference type="EMBL" id="MCJ2382162.1"/>
    </source>
</evidence>
<sequence>MKRGEIAEGKNEKIEVLRNFCYTIVNNYSLYSFNSLNYLDEMTSFKKEAKIRREGKRNGYKIDLLEDIKKECKKNNNANAINDAQSWLQGLFHKNDGYQVPIVITPMREIGHIDLQKEYKLAKERLLSLIFMKRPDSNEPLFHRINGKLRVDGIYLSKDYIEEAKYKNIDSLWSYLPNTSLELFRHIYDFIVITIKYEMQITDEKRNHSILVWNYIVRKILKIILTYPRYFSVRLILLNIEKDFSEEIRETLHNMILDILHDHSHITRKLFRSIYYLKYNHINQQKYLSVKEFSKVIEDIVNNRNNTCFYKPYNIDELLPPPIFHLDFKLFDMNDTKKKYPIQFRNLSSGEKQITYVLSSFYYHLANLDSVSNFGRRIRREKKNIINIYDKQDVIVSTIQYKHVNIIFDEVELYFHPEMQRTFIANLLDGLKQMKFQNLRSIQIMLVTHSPFILSDIPRENVLFLGKDGYPRLINDMYTFGANIHSMLKHSFFLYNGSMGEYAQNLIKGIINKLNFYNLIIQLKEINKEPSVLERKNKLQYFKDSNYRIIKLLPIEMQMMLREQNIDVIFNEGINEMQSIQQYIEMVQEPIVKYTLEEQYNKWKNYVDTQA</sequence>
<comment type="caution">
    <text evidence="2">The sequence shown here is derived from an EMBL/GenBank/DDBJ whole genome shotgun (WGS) entry which is preliminary data.</text>
</comment>
<feature type="domain" description="ATPase AAA-type core" evidence="1">
    <location>
        <begin position="333"/>
        <end position="455"/>
    </location>
</feature>
<protein>
    <submittedName>
        <fullName evidence="2">AAA family ATPase</fullName>
    </submittedName>
</protein>
<organism evidence="2 3">
    <name type="scientific">Parabacteroides faecalis</name>
    <dbReference type="NCBI Taxonomy" id="2924040"/>
    <lineage>
        <taxon>Bacteria</taxon>
        <taxon>Pseudomonadati</taxon>
        <taxon>Bacteroidota</taxon>
        <taxon>Bacteroidia</taxon>
        <taxon>Bacteroidales</taxon>
        <taxon>Tannerellaceae</taxon>
        <taxon>Parabacteroides</taxon>
    </lineage>
</organism>